<reference evidence="2 3" key="1">
    <citation type="submission" date="2019-01" db="EMBL/GenBank/DDBJ databases">
        <title>Genome sequence of Bacillus glycinifermentans SRCM103574.</title>
        <authorList>
            <person name="Kong H.-J."/>
            <person name="Jeong S.-Y."/>
            <person name="Jeong D.-Y."/>
        </authorList>
    </citation>
    <scope>NUCLEOTIDE SEQUENCE [LARGE SCALE GENOMIC DNA]</scope>
    <source>
        <strain evidence="2 3">SRCM103574</strain>
    </source>
</reference>
<evidence type="ECO:0000313" key="3">
    <source>
        <dbReference type="Proteomes" id="UP000288675"/>
    </source>
</evidence>
<evidence type="ECO:0000313" key="2">
    <source>
        <dbReference type="EMBL" id="QAT63737.1"/>
    </source>
</evidence>
<evidence type="ECO:0000256" key="1">
    <source>
        <dbReference type="SAM" id="Phobius"/>
    </source>
</evidence>
<dbReference type="EMBL" id="CP035232">
    <property type="protein sequence ID" value="QAT63737.1"/>
    <property type="molecule type" value="Genomic_DNA"/>
</dbReference>
<feature type="transmembrane region" description="Helical" evidence="1">
    <location>
        <begin position="88"/>
        <end position="109"/>
    </location>
</feature>
<keyword evidence="1" id="KW-0472">Membrane</keyword>
<proteinExistence type="predicted"/>
<keyword evidence="1" id="KW-1133">Transmembrane helix</keyword>
<protein>
    <recommendedName>
        <fullName evidence="4">YbfE</fullName>
    </recommendedName>
</protein>
<evidence type="ECO:0008006" key="4">
    <source>
        <dbReference type="Google" id="ProtNLM"/>
    </source>
</evidence>
<dbReference type="KEGG" id="bgy:BGLY_0252"/>
<dbReference type="GeneID" id="82851334"/>
<name>A0AAJ3YV25_9BACI</name>
<feature type="transmembrane region" description="Helical" evidence="1">
    <location>
        <begin position="55"/>
        <end position="76"/>
    </location>
</feature>
<dbReference type="Proteomes" id="UP000288675">
    <property type="component" value="Chromosome"/>
</dbReference>
<organism evidence="2 3">
    <name type="scientific">Bacillus glycinifermentans</name>
    <dbReference type="NCBI Taxonomy" id="1664069"/>
    <lineage>
        <taxon>Bacteria</taxon>
        <taxon>Bacillati</taxon>
        <taxon>Bacillota</taxon>
        <taxon>Bacilli</taxon>
        <taxon>Bacillales</taxon>
        <taxon>Bacillaceae</taxon>
        <taxon>Bacillus</taxon>
    </lineage>
</organism>
<dbReference type="RefSeq" id="WP_046129082.1">
    <property type="nucleotide sequence ID" value="NZ_CP035232.1"/>
</dbReference>
<keyword evidence="1" id="KW-0812">Transmembrane</keyword>
<sequence>MRNEKQLFQKAEHTAKLLESHKSDDELLTYLANQDSVTLNQLKIYFSNPSFTLTYFIKAIFFSSITAVIMAAFLSGQVSSSTYDLSRLFSFLFMFYLIFSFLWIAKMLISSRKGPMQTILHFQKRAEYSRIAGMIDFILDERFKKKFD</sequence>
<gene>
    <name evidence="2" type="ORF">EQZ20_01430</name>
</gene>
<accession>A0AAJ3YV25</accession>
<dbReference type="AlphaFoldDB" id="A0AAJ3YV25"/>